<evidence type="ECO:0000313" key="3">
    <source>
        <dbReference type="Proteomes" id="UP001066276"/>
    </source>
</evidence>
<dbReference type="Proteomes" id="UP001066276">
    <property type="component" value="Chromosome 1_2"/>
</dbReference>
<dbReference type="AlphaFoldDB" id="A0AAV7VUG0"/>
<sequence length="103" mass="11156">MASSWLLRACLGDGPPPLSCTVSRLRRVRRNHGPEPCDANFCCCPFPAGYTGPACHQRAVPHIRPGRADPPVLSCVSRRPASSLTQQQLPNLIAGRQFPGPKE</sequence>
<protein>
    <submittedName>
        <fullName evidence="2">Uncharacterized protein</fullName>
    </submittedName>
</protein>
<proteinExistence type="predicted"/>
<organism evidence="2 3">
    <name type="scientific">Pleurodeles waltl</name>
    <name type="common">Iberian ribbed newt</name>
    <dbReference type="NCBI Taxonomy" id="8319"/>
    <lineage>
        <taxon>Eukaryota</taxon>
        <taxon>Metazoa</taxon>
        <taxon>Chordata</taxon>
        <taxon>Craniata</taxon>
        <taxon>Vertebrata</taxon>
        <taxon>Euteleostomi</taxon>
        <taxon>Amphibia</taxon>
        <taxon>Batrachia</taxon>
        <taxon>Caudata</taxon>
        <taxon>Salamandroidea</taxon>
        <taxon>Salamandridae</taxon>
        <taxon>Pleurodelinae</taxon>
        <taxon>Pleurodeles</taxon>
    </lineage>
</organism>
<accession>A0AAV7VUG0</accession>
<feature type="region of interest" description="Disordered" evidence="1">
    <location>
        <begin position="80"/>
        <end position="103"/>
    </location>
</feature>
<keyword evidence="3" id="KW-1185">Reference proteome</keyword>
<comment type="caution">
    <text evidence="2">The sequence shown here is derived from an EMBL/GenBank/DDBJ whole genome shotgun (WGS) entry which is preliminary data.</text>
</comment>
<reference evidence="2" key="1">
    <citation type="journal article" date="2022" name="bioRxiv">
        <title>Sequencing and chromosome-scale assembly of the giantPleurodeles waltlgenome.</title>
        <authorList>
            <person name="Brown T."/>
            <person name="Elewa A."/>
            <person name="Iarovenko S."/>
            <person name="Subramanian E."/>
            <person name="Araus A.J."/>
            <person name="Petzold A."/>
            <person name="Susuki M."/>
            <person name="Suzuki K.-i.T."/>
            <person name="Hayashi T."/>
            <person name="Toyoda A."/>
            <person name="Oliveira C."/>
            <person name="Osipova E."/>
            <person name="Leigh N.D."/>
            <person name="Simon A."/>
            <person name="Yun M.H."/>
        </authorList>
    </citation>
    <scope>NUCLEOTIDE SEQUENCE</scope>
    <source>
        <strain evidence="2">20211129_DDA</strain>
        <tissue evidence="2">Liver</tissue>
    </source>
</reference>
<evidence type="ECO:0000256" key="1">
    <source>
        <dbReference type="SAM" id="MobiDB-lite"/>
    </source>
</evidence>
<feature type="compositionally biased region" description="Polar residues" evidence="1">
    <location>
        <begin position="80"/>
        <end position="90"/>
    </location>
</feature>
<dbReference type="EMBL" id="JANPWB010000002">
    <property type="protein sequence ID" value="KAJ1205323.1"/>
    <property type="molecule type" value="Genomic_DNA"/>
</dbReference>
<evidence type="ECO:0000313" key="2">
    <source>
        <dbReference type="EMBL" id="KAJ1205323.1"/>
    </source>
</evidence>
<gene>
    <name evidence="2" type="ORF">NDU88_000758</name>
</gene>
<name>A0AAV7VUG0_PLEWA</name>